<dbReference type="EMBL" id="JBHSDT010000008">
    <property type="protein sequence ID" value="MFC4403840.1"/>
    <property type="molecule type" value="Genomic_DNA"/>
</dbReference>
<dbReference type="InterPro" id="IPR046717">
    <property type="entry name" value="DUF6609"/>
</dbReference>
<dbReference type="RefSeq" id="WP_390252370.1">
    <property type="nucleotide sequence ID" value="NZ_JBHSDT010000008.1"/>
</dbReference>
<proteinExistence type="predicted"/>
<keyword evidence="1" id="KW-0812">Transmembrane</keyword>
<evidence type="ECO:0000313" key="2">
    <source>
        <dbReference type="EMBL" id="MFC4403840.1"/>
    </source>
</evidence>
<evidence type="ECO:0000313" key="3">
    <source>
        <dbReference type="Proteomes" id="UP001595882"/>
    </source>
</evidence>
<feature type="transmembrane region" description="Helical" evidence="1">
    <location>
        <begin position="12"/>
        <end position="30"/>
    </location>
</feature>
<accession>A0ABV8WWL4</accession>
<feature type="transmembrane region" description="Helical" evidence="1">
    <location>
        <begin position="147"/>
        <end position="166"/>
    </location>
</feature>
<name>A0ABV8WWL4_9BACI</name>
<feature type="transmembrane region" description="Helical" evidence="1">
    <location>
        <begin position="100"/>
        <end position="118"/>
    </location>
</feature>
<dbReference type="Proteomes" id="UP001595882">
    <property type="component" value="Unassembled WGS sequence"/>
</dbReference>
<keyword evidence="3" id="KW-1185">Reference proteome</keyword>
<sequence length="183" mass="20791">MGTRREYNTQRTVGVWLIYIGVIIILSAITGGELFIQPYIMGFGFFIGFFLIFGLPFVNNKLAYGKNSKFQDRMDNISVAVTFILCTLCGLIIGFDDLRFVWLCIFFVIGVHFLGFYFSQGKLMLFLGGITAFIAVMGILFANIPFLLLALLDGIVKIIFGFQMLFKKREWNNDPQQSDVITE</sequence>
<reference evidence="3" key="1">
    <citation type="journal article" date="2019" name="Int. J. Syst. Evol. Microbiol.">
        <title>The Global Catalogue of Microorganisms (GCM) 10K type strain sequencing project: providing services to taxonomists for standard genome sequencing and annotation.</title>
        <authorList>
            <consortium name="The Broad Institute Genomics Platform"/>
            <consortium name="The Broad Institute Genome Sequencing Center for Infectious Disease"/>
            <person name="Wu L."/>
            <person name="Ma J."/>
        </authorList>
    </citation>
    <scope>NUCLEOTIDE SEQUENCE [LARGE SCALE GENOMIC DNA]</scope>
    <source>
        <strain evidence="3">CCUG 37865</strain>
    </source>
</reference>
<dbReference type="Pfam" id="PF20313">
    <property type="entry name" value="DUF6609"/>
    <property type="match status" value="1"/>
</dbReference>
<comment type="caution">
    <text evidence="2">The sequence shown here is derived from an EMBL/GenBank/DDBJ whole genome shotgun (WGS) entry which is preliminary data.</text>
</comment>
<gene>
    <name evidence="2" type="ORF">ACFOY7_12240</name>
</gene>
<feature type="transmembrane region" description="Helical" evidence="1">
    <location>
        <begin position="123"/>
        <end position="141"/>
    </location>
</feature>
<evidence type="ECO:0000256" key="1">
    <source>
        <dbReference type="SAM" id="Phobius"/>
    </source>
</evidence>
<organism evidence="2 3">
    <name type="scientific">Gracilibacillus xinjiangensis</name>
    <dbReference type="NCBI Taxonomy" id="1193282"/>
    <lineage>
        <taxon>Bacteria</taxon>
        <taxon>Bacillati</taxon>
        <taxon>Bacillota</taxon>
        <taxon>Bacilli</taxon>
        <taxon>Bacillales</taxon>
        <taxon>Bacillaceae</taxon>
        <taxon>Gracilibacillus</taxon>
    </lineage>
</organism>
<protein>
    <submittedName>
        <fullName evidence="2">DUF6609 family protein</fullName>
    </submittedName>
</protein>
<keyword evidence="1" id="KW-0472">Membrane</keyword>
<keyword evidence="1" id="KW-1133">Transmembrane helix</keyword>
<feature type="transmembrane region" description="Helical" evidence="1">
    <location>
        <begin position="77"/>
        <end position="94"/>
    </location>
</feature>
<feature type="transmembrane region" description="Helical" evidence="1">
    <location>
        <begin position="36"/>
        <end position="57"/>
    </location>
</feature>